<keyword evidence="2" id="KW-0472">Membrane</keyword>
<name>A0A6A3KTG7_9STRA</name>
<feature type="transmembrane region" description="Helical" evidence="2">
    <location>
        <begin position="258"/>
        <end position="281"/>
    </location>
</feature>
<sequence length="559" mass="62554">MEAPSSPGKTAPQLKEKPKLTTDVDAPNTSSTQATGRKTSSTASMTGGQVRRPSIRKSTSRRGARRLLRRYHDWKTEHMNLGRYSVEKMLAFEEYQQVASPSRVLAVIALTPLPGLILMILLAAIPLQNPLLGLKGNPGFIVQSWLAYSTMTVALMFFIRSSLMLPNSAYSHKQCVLIALLTAGLNELAMLVLGAFWRFPIPFRSLLGIPTYAISLLLFHRAVIGRKWLYHRNEIIEYLPLFCAQASTLFIFEGVTLVFAHVPAFAQGIITITFPVLRAIIKRFIWRFSRCLEDISMDVTLCVVEVFGSLFQNACLQSARSPAIGGLMVVVDFVQALVEVKMYLAHKFVVDGRQTTKTANTLDLNAIEADMSISTREQPSPGPPSSMPEAKRQHPTTIDDVDISHRQHAKMLSQTLQLVFASEVLVFAEYAEFVCTVLYGLYTVVLYHMPYAKYNLNFIGLSDERFWQAAANCGVYAAFEGFTLVFLFTLVRAKYGLSTFYQLAFILEKYWMSVQGKLVGSLALIFILNTVHQGMDLSLHFNWEKVLDGTAVHDEHPNS</sequence>
<feature type="compositionally biased region" description="Basic residues" evidence="1">
    <location>
        <begin position="53"/>
        <end position="62"/>
    </location>
</feature>
<feature type="transmembrane region" description="Helical" evidence="2">
    <location>
        <begin position="104"/>
        <end position="125"/>
    </location>
</feature>
<feature type="transmembrane region" description="Helical" evidence="2">
    <location>
        <begin position="175"/>
        <end position="197"/>
    </location>
</feature>
<feature type="transmembrane region" description="Helical" evidence="2">
    <location>
        <begin position="203"/>
        <end position="223"/>
    </location>
</feature>
<keyword evidence="2" id="KW-0812">Transmembrane</keyword>
<feature type="compositionally biased region" description="Polar residues" evidence="1">
    <location>
        <begin position="27"/>
        <end position="47"/>
    </location>
</feature>
<evidence type="ECO:0000256" key="1">
    <source>
        <dbReference type="SAM" id="MobiDB-lite"/>
    </source>
</evidence>
<comment type="caution">
    <text evidence="3">The sequence shown here is derived from an EMBL/GenBank/DDBJ whole genome shotgun (WGS) entry which is preliminary data.</text>
</comment>
<feature type="transmembrane region" description="Helical" evidence="2">
    <location>
        <begin position="469"/>
        <end position="490"/>
    </location>
</feature>
<feature type="transmembrane region" description="Helical" evidence="2">
    <location>
        <begin position="145"/>
        <end position="163"/>
    </location>
</feature>
<keyword evidence="2" id="KW-1133">Transmembrane helix</keyword>
<feature type="region of interest" description="Disordered" evidence="1">
    <location>
        <begin position="1"/>
        <end position="62"/>
    </location>
</feature>
<feature type="region of interest" description="Disordered" evidence="1">
    <location>
        <begin position="373"/>
        <end position="394"/>
    </location>
</feature>
<dbReference type="EMBL" id="QXFV01001272">
    <property type="protein sequence ID" value="KAE9010149.1"/>
    <property type="molecule type" value="Genomic_DNA"/>
</dbReference>
<evidence type="ECO:0000256" key="2">
    <source>
        <dbReference type="SAM" id="Phobius"/>
    </source>
</evidence>
<evidence type="ECO:0000313" key="3">
    <source>
        <dbReference type="EMBL" id="KAE9010149.1"/>
    </source>
</evidence>
<reference evidence="3 4" key="1">
    <citation type="submission" date="2018-09" db="EMBL/GenBank/DDBJ databases">
        <title>Genomic investigation of the strawberry pathogen Phytophthora fragariae indicates pathogenicity is determined by transcriptional variation in three key races.</title>
        <authorList>
            <person name="Adams T.M."/>
            <person name="Armitage A.D."/>
            <person name="Sobczyk M.K."/>
            <person name="Bates H.J."/>
            <person name="Dunwell J.M."/>
            <person name="Nellist C.F."/>
            <person name="Harrison R.J."/>
        </authorList>
    </citation>
    <scope>NUCLEOTIDE SEQUENCE [LARGE SCALE GENOMIC DNA]</scope>
    <source>
        <strain evidence="3 4">SCRP249</strain>
    </source>
</reference>
<protein>
    <submittedName>
        <fullName evidence="3">Uncharacterized protein</fullName>
    </submittedName>
</protein>
<gene>
    <name evidence="3" type="ORF">PR001_g16259</name>
</gene>
<feature type="transmembrane region" description="Helical" evidence="2">
    <location>
        <begin position="235"/>
        <end position="252"/>
    </location>
</feature>
<evidence type="ECO:0000313" key="4">
    <source>
        <dbReference type="Proteomes" id="UP000429607"/>
    </source>
</evidence>
<proteinExistence type="predicted"/>
<dbReference type="Proteomes" id="UP000429607">
    <property type="component" value="Unassembled WGS sequence"/>
</dbReference>
<organism evidence="3 4">
    <name type="scientific">Phytophthora rubi</name>
    <dbReference type="NCBI Taxonomy" id="129364"/>
    <lineage>
        <taxon>Eukaryota</taxon>
        <taxon>Sar</taxon>
        <taxon>Stramenopiles</taxon>
        <taxon>Oomycota</taxon>
        <taxon>Peronosporomycetes</taxon>
        <taxon>Peronosporales</taxon>
        <taxon>Peronosporaceae</taxon>
        <taxon>Phytophthora</taxon>
    </lineage>
</organism>
<dbReference type="AlphaFoldDB" id="A0A6A3KTG7"/>
<accession>A0A6A3KTG7</accession>
<feature type="transmembrane region" description="Helical" evidence="2">
    <location>
        <begin position="430"/>
        <end position="449"/>
    </location>
</feature>